<keyword evidence="2" id="KW-1185">Reference proteome</keyword>
<name>A0A081BPC2_9BACT</name>
<dbReference type="EMBL" id="DF820458">
    <property type="protein sequence ID" value="GAK52238.1"/>
    <property type="molecule type" value="Genomic_DNA"/>
</dbReference>
<dbReference type="STRING" id="1499966.U14_03489"/>
<accession>A0A081BPC2</accession>
<dbReference type="Pfam" id="PF09719">
    <property type="entry name" value="C_GCAxxG_C_C"/>
    <property type="match status" value="1"/>
</dbReference>
<proteinExistence type="predicted"/>
<dbReference type="InterPro" id="IPR036280">
    <property type="entry name" value="Multihaem_cyt_sf"/>
</dbReference>
<sequence>MDIQQIEQNTFGYYQAGFHCAEAILQAITEAFGAKEQANIPNMASAFCGGVGGTKQDICGALTGGLMAIGVLCGRQTPDKDLRDVKALASDLRAQFLAEYGSTQCQAVLNKLGQQEHAMKCKALTAHVAGVLAQLLLEKGLAL</sequence>
<dbReference type="SUPFAM" id="SSF48695">
    <property type="entry name" value="Multiheme cytochromes"/>
    <property type="match status" value="1"/>
</dbReference>
<protein>
    <submittedName>
        <fullName evidence="1">C_GCAxxG_C_C family protein</fullName>
    </submittedName>
</protein>
<dbReference type="AlphaFoldDB" id="A0A081BPC2"/>
<reference evidence="1" key="1">
    <citation type="journal article" date="2015" name="PeerJ">
        <title>First genomic representation of candidate bacterial phylum KSB3 points to enhanced environmental sensing as a trigger of wastewater bulking.</title>
        <authorList>
            <person name="Sekiguchi Y."/>
            <person name="Ohashi A."/>
            <person name="Parks D.H."/>
            <person name="Yamauchi T."/>
            <person name="Tyson G.W."/>
            <person name="Hugenholtz P."/>
        </authorList>
    </citation>
    <scope>NUCLEOTIDE SEQUENCE [LARGE SCALE GENOMIC DNA]</scope>
</reference>
<gene>
    <name evidence="1" type="ORF">U14_03489</name>
</gene>
<dbReference type="Proteomes" id="UP000030700">
    <property type="component" value="Unassembled WGS sequence"/>
</dbReference>
<evidence type="ECO:0000313" key="1">
    <source>
        <dbReference type="EMBL" id="GAK52238.1"/>
    </source>
</evidence>
<dbReference type="HOGENOM" id="CLU_091283_0_1_0"/>
<evidence type="ECO:0000313" key="2">
    <source>
        <dbReference type="Proteomes" id="UP000030700"/>
    </source>
</evidence>
<dbReference type="InterPro" id="IPR010181">
    <property type="entry name" value="CGCAxxGCC_motif"/>
</dbReference>
<organism evidence="1">
    <name type="scientific">Candidatus Moduliflexus flocculans</name>
    <dbReference type="NCBI Taxonomy" id="1499966"/>
    <lineage>
        <taxon>Bacteria</taxon>
        <taxon>Candidatus Moduliflexota</taxon>
        <taxon>Candidatus Moduliflexia</taxon>
        <taxon>Candidatus Moduliflexales</taxon>
        <taxon>Candidatus Moduliflexaceae</taxon>
    </lineage>
</organism>
<dbReference type="NCBIfam" id="TIGR01909">
    <property type="entry name" value="C_GCAxxG_C_C"/>
    <property type="match status" value="1"/>
</dbReference>